<dbReference type="GO" id="GO:0003677">
    <property type="term" value="F:DNA binding"/>
    <property type="evidence" value="ECO:0007669"/>
    <property type="project" value="InterPro"/>
</dbReference>
<sequence length="150" mass="16453">MNILDAAYHTVHDFKGGANALASRMGIKSPAVLNSKVNPNTETHHLTLFEASKLMGITGDFRILQAICAEHGKAAIDLPDIPESKRDSCLMDTFLNLGIKKGNVSKQFREMLADGRITQGEAIDMAKVIHEMHVLLATLEQQIKACIQDK</sequence>
<accession>A0A2N0WET8</accession>
<evidence type="ECO:0008006" key="3">
    <source>
        <dbReference type="Google" id="ProtNLM"/>
    </source>
</evidence>
<gene>
    <name evidence="1" type="ORF">CW311_11270</name>
</gene>
<comment type="caution">
    <text evidence="1">The sequence shown here is derived from an EMBL/GenBank/DDBJ whole genome shotgun (WGS) entry which is preliminary data.</text>
</comment>
<reference evidence="1 2" key="1">
    <citation type="submission" date="2017-12" db="EMBL/GenBank/DDBJ databases">
        <title>Draft Genome sequences of multiple microbial strains isolated from spacecraft associated surfaces.</title>
        <authorList>
            <person name="Seuylemezian A."/>
            <person name="Vaishampayan P."/>
            <person name="Venkateswaran K."/>
        </authorList>
    </citation>
    <scope>NUCLEOTIDE SEQUENCE [LARGE SCALE GENOMIC DNA]</scope>
    <source>
        <strain evidence="1 2">2P01AA</strain>
    </source>
</reference>
<dbReference type="Proteomes" id="UP000233553">
    <property type="component" value="Unassembled WGS sequence"/>
</dbReference>
<organism evidence="1 2">
    <name type="scientific">Acinetobacter proteolyticus</name>
    <dbReference type="NCBI Taxonomy" id="1776741"/>
    <lineage>
        <taxon>Bacteria</taxon>
        <taxon>Pseudomonadati</taxon>
        <taxon>Pseudomonadota</taxon>
        <taxon>Gammaproteobacteria</taxon>
        <taxon>Moraxellales</taxon>
        <taxon>Moraxellaceae</taxon>
        <taxon>Acinetobacter</taxon>
    </lineage>
</organism>
<evidence type="ECO:0000313" key="2">
    <source>
        <dbReference type="Proteomes" id="UP000233553"/>
    </source>
</evidence>
<evidence type="ECO:0000313" key="1">
    <source>
        <dbReference type="EMBL" id="PKF33380.1"/>
    </source>
</evidence>
<dbReference type="RefSeq" id="WP_101236558.1">
    <property type="nucleotide sequence ID" value="NZ_PISJ01000013.1"/>
</dbReference>
<dbReference type="Pfam" id="PF06892">
    <property type="entry name" value="Phage_CP76"/>
    <property type="match status" value="1"/>
</dbReference>
<protein>
    <recommendedName>
        <fullName evidence="3">Bacteriophage protein (Gp55-like)</fullName>
    </recommendedName>
</protein>
<proteinExistence type="predicted"/>
<dbReference type="InterPro" id="IPR009679">
    <property type="entry name" value="Phage_186_CII-like"/>
</dbReference>
<dbReference type="AlphaFoldDB" id="A0A2N0WET8"/>
<dbReference type="EMBL" id="PISJ01000013">
    <property type="protein sequence ID" value="PKF33380.1"/>
    <property type="molecule type" value="Genomic_DNA"/>
</dbReference>
<name>A0A2N0WET8_9GAMM</name>